<evidence type="ECO:0000313" key="2">
    <source>
        <dbReference type="EMBL" id="MBA9003621.1"/>
    </source>
</evidence>
<organism evidence="2 3">
    <name type="scientific">Thermomonospora cellulosilytica</name>
    <dbReference type="NCBI Taxonomy" id="1411118"/>
    <lineage>
        <taxon>Bacteria</taxon>
        <taxon>Bacillati</taxon>
        <taxon>Actinomycetota</taxon>
        <taxon>Actinomycetes</taxon>
        <taxon>Streptosporangiales</taxon>
        <taxon>Thermomonosporaceae</taxon>
        <taxon>Thermomonospora</taxon>
    </lineage>
</organism>
<dbReference type="PROSITE" id="PS51257">
    <property type="entry name" value="PROKAR_LIPOPROTEIN"/>
    <property type="match status" value="1"/>
</dbReference>
<accession>A0A7W3MXE4</accession>
<protein>
    <recommendedName>
        <fullName evidence="4">Lipoprotein</fullName>
    </recommendedName>
</protein>
<evidence type="ECO:0008006" key="4">
    <source>
        <dbReference type="Google" id="ProtNLM"/>
    </source>
</evidence>
<dbReference type="AlphaFoldDB" id="A0A7W3MXE4"/>
<dbReference type="Proteomes" id="UP000539313">
    <property type="component" value="Unassembled WGS sequence"/>
</dbReference>
<keyword evidence="1" id="KW-0732">Signal</keyword>
<feature type="chain" id="PRO_5039017594" description="Lipoprotein" evidence="1">
    <location>
        <begin position="25"/>
        <end position="178"/>
    </location>
</feature>
<name>A0A7W3MXE4_9ACTN</name>
<dbReference type="RefSeq" id="WP_182705318.1">
    <property type="nucleotide sequence ID" value="NZ_JACJII010000001.1"/>
</dbReference>
<dbReference type="EMBL" id="JACJII010000001">
    <property type="protein sequence ID" value="MBA9003621.1"/>
    <property type="molecule type" value="Genomic_DNA"/>
</dbReference>
<evidence type="ECO:0000313" key="3">
    <source>
        <dbReference type="Proteomes" id="UP000539313"/>
    </source>
</evidence>
<keyword evidence="3" id="KW-1185">Reference proteome</keyword>
<proteinExistence type="predicted"/>
<reference evidence="2 3" key="1">
    <citation type="submission" date="2020-08" db="EMBL/GenBank/DDBJ databases">
        <title>Sequencing the genomes of 1000 actinobacteria strains.</title>
        <authorList>
            <person name="Klenk H.-P."/>
        </authorList>
    </citation>
    <scope>NUCLEOTIDE SEQUENCE [LARGE SCALE GENOMIC DNA]</scope>
    <source>
        <strain evidence="2 3">DSM 45823</strain>
    </source>
</reference>
<comment type="caution">
    <text evidence="2">The sequence shown here is derived from an EMBL/GenBank/DDBJ whole genome shotgun (WGS) entry which is preliminary data.</text>
</comment>
<evidence type="ECO:0000256" key="1">
    <source>
        <dbReference type="SAM" id="SignalP"/>
    </source>
</evidence>
<sequence length="178" mass="18579">MRAPWRIMTVAAALALGLTGCAIGGGDSKGSDGEAAGATGPAEAVDTSRSIVKQTFDSPMAPGAKVEIAIVDLRVTGKLAQLTLAVTPQVPAGAPAPTLYRLNGNHSLDASLLDTVNLKRHRVVKAGTEELEPEDLKELGNNQRNILTYTFAAPPESVPAVDVMVGEWGPFRNVPVSR</sequence>
<gene>
    <name evidence="2" type="ORF">HNR21_002503</name>
</gene>
<feature type="signal peptide" evidence="1">
    <location>
        <begin position="1"/>
        <end position="24"/>
    </location>
</feature>